<accession>A0A3B0TJJ1</accession>
<reference evidence="10" key="1">
    <citation type="submission" date="2018-06" db="EMBL/GenBank/DDBJ databases">
        <authorList>
            <person name="Zhirakovskaya E."/>
        </authorList>
    </citation>
    <scope>NUCLEOTIDE SEQUENCE</scope>
</reference>
<dbReference type="PANTHER" id="PTHR43738">
    <property type="entry name" value="ABC TRANSPORTER, MEMBRANE PROTEIN"/>
    <property type="match status" value="1"/>
</dbReference>
<gene>
    <name evidence="10" type="ORF">MNBD_ALPHA12-1074</name>
</gene>
<dbReference type="EMBL" id="UOEO01000049">
    <property type="protein sequence ID" value="VAW16353.1"/>
    <property type="molecule type" value="Genomic_DNA"/>
</dbReference>
<dbReference type="Pfam" id="PF12704">
    <property type="entry name" value="MacB_PCD"/>
    <property type="match status" value="1"/>
</dbReference>
<feature type="transmembrane region" description="Helical" evidence="7">
    <location>
        <begin position="299"/>
        <end position="326"/>
    </location>
</feature>
<evidence type="ECO:0000256" key="3">
    <source>
        <dbReference type="ARBA" id="ARBA00022475"/>
    </source>
</evidence>
<evidence type="ECO:0000256" key="6">
    <source>
        <dbReference type="ARBA" id="ARBA00023136"/>
    </source>
</evidence>
<protein>
    <submittedName>
        <fullName evidence="10">Uncharacterized protein</fullName>
    </submittedName>
</protein>
<keyword evidence="2" id="KW-0813">Transport</keyword>
<sequence length="380" mass="40564">MLNWAWRQWLLQPGRLLLTMVVFAGVLALAMLFDGIRIGIVSDIREFPASLSSDLVALKKGNSYFAMTPSSLPATALAQARAVTGVAQADPIGLVPFILSNNGKRTPAMLVAYGKAGGPPRLVSGRTPGSGPEIVLDANLARLYNFSLGDKVDILGNELTIVGISTGTTSPFTPYAFISYDQFVQAALRMLLSGQMANQASDMSLISALLIKLDDGADINAVRQRLETAMPEVGLFTPAQLGNADASFGERLMGPILVLLSVMTWLIALLTMVVLRHAEVQNNLRQFGIQKALGARPAGLAVALAFGGVLIALSAFPLALVAARGLAYVMADWNPLYGARVWDPYVLVRALIVALVAAIAGGILPWRRLVKLDPVMVFKR</sequence>
<keyword evidence="5 7" id="KW-1133">Transmembrane helix</keyword>
<evidence type="ECO:0000256" key="5">
    <source>
        <dbReference type="ARBA" id="ARBA00022989"/>
    </source>
</evidence>
<dbReference type="AlphaFoldDB" id="A0A3B0TJJ1"/>
<comment type="subcellular location">
    <subcellularLocation>
        <location evidence="1">Cell membrane</location>
        <topology evidence="1">Multi-pass membrane protein</topology>
    </subcellularLocation>
</comment>
<feature type="domain" description="ABC3 transporter permease C-terminal" evidence="8">
    <location>
        <begin position="259"/>
        <end position="374"/>
    </location>
</feature>
<proteinExistence type="predicted"/>
<evidence type="ECO:0000256" key="7">
    <source>
        <dbReference type="SAM" id="Phobius"/>
    </source>
</evidence>
<evidence type="ECO:0000256" key="1">
    <source>
        <dbReference type="ARBA" id="ARBA00004651"/>
    </source>
</evidence>
<evidence type="ECO:0000313" key="10">
    <source>
        <dbReference type="EMBL" id="VAW16353.1"/>
    </source>
</evidence>
<dbReference type="InterPro" id="IPR025857">
    <property type="entry name" value="MacB_PCD"/>
</dbReference>
<keyword evidence="6 7" id="KW-0472">Membrane</keyword>
<dbReference type="GO" id="GO:0005886">
    <property type="term" value="C:plasma membrane"/>
    <property type="evidence" value="ECO:0007669"/>
    <property type="project" value="UniProtKB-SubCell"/>
</dbReference>
<evidence type="ECO:0000256" key="2">
    <source>
        <dbReference type="ARBA" id="ARBA00022448"/>
    </source>
</evidence>
<name>A0A3B0TJJ1_9ZZZZ</name>
<dbReference type="PANTHER" id="PTHR43738:SF1">
    <property type="entry name" value="HEMIN TRANSPORT SYSTEM PERMEASE PROTEIN HRTB-RELATED"/>
    <property type="match status" value="1"/>
</dbReference>
<dbReference type="Pfam" id="PF02687">
    <property type="entry name" value="FtsX"/>
    <property type="match status" value="1"/>
</dbReference>
<keyword evidence="4 7" id="KW-0812">Transmembrane</keyword>
<keyword evidence="3" id="KW-1003">Cell membrane</keyword>
<evidence type="ECO:0000259" key="9">
    <source>
        <dbReference type="Pfam" id="PF12704"/>
    </source>
</evidence>
<evidence type="ECO:0000259" key="8">
    <source>
        <dbReference type="Pfam" id="PF02687"/>
    </source>
</evidence>
<feature type="domain" description="MacB-like periplasmic core" evidence="9">
    <location>
        <begin position="24"/>
        <end position="228"/>
    </location>
</feature>
<feature type="transmembrane region" description="Helical" evidence="7">
    <location>
        <begin position="346"/>
        <end position="366"/>
    </location>
</feature>
<dbReference type="InterPro" id="IPR051125">
    <property type="entry name" value="ABC-4/HrtB_transporter"/>
</dbReference>
<dbReference type="InterPro" id="IPR003838">
    <property type="entry name" value="ABC3_permease_C"/>
</dbReference>
<organism evidence="10">
    <name type="scientific">hydrothermal vent metagenome</name>
    <dbReference type="NCBI Taxonomy" id="652676"/>
    <lineage>
        <taxon>unclassified sequences</taxon>
        <taxon>metagenomes</taxon>
        <taxon>ecological metagenomes</taxon>
    </lineage>
</organism>
<evidence type="ECO:0000256" key="4">
    <source>
        <dbReference type="ARBA" id="ARBA00022692"/>
    </source>
</evidence>
<feature type="transmembrane region" description="Helical" evidence="7">
    <location>
        <begin position="256"/>
        <end position="278"/>
    </location>
</feature>